<dbReference type="Proteomes" id="UP000075473">
    <property type="component" value="Unassembled WGS sequence"/>
</dbReference>
<dbReference type="GO" id="GO:0005737">
    <property type="term" value="C:cytoplasm"/>
    <property type="evidence" value="ECO:0007669"/>
    <property type="project" value="UniProtKB-SubCell"/>
</dbReference>
<dbReference type="Gene3D" id="3.20.20.380">
    <property type="entry name" value="Copper homeostasis (CutC) domain"/>
    <property type="match status" value="1"/>
</dbReference>
<dbReference type="InterPro" id="IPR005627">
    <property type="entry name" value="CutC-like"/>
</dbReference>
<dbReference type="AlphaFoldDB" id="A0A149QIW2"/>
<comment type="caution">
    <text evidence="3">The sequence shown here is derived from an EMBL/GenBank/DDBJ whole genome shotgun (WGS) entry which is preliminary data.</text>
</comment>
<sequence>MIRVEICIETPQGIEAAHSAGADRLELCASLDVGGLTPSMGLMQHAAQRPLPALAMIRPRAGTFIFDADEAVVMRDDIRAARQAGLAGVVLGALRPDRHLDHELLLRLSDACGDMERTLHRAFDLTQDPYAELEFAISAGFTRILTSGQKPSAPEGADCLARLQQQARGRIIILAGSGVKADNVAPLISQTGVTEVHASCRKPAVPIAEDAAFGFGSQPVLTDPDAIRALIAATRQTERSRPV</sequence>
<organism evidence="3 4">
    <name type="scientific">Acetobacter cerevisiae</name>
    <dbReference type="NCBI Taxonomy" id="178900"/>
    <lineage>
        <taxon>Bacteria</taxon>
        <taxon>Pseudomonadati</taxon>
        <taxon>Pseudomonadota</taxon>
        <taxon>Alphaproteobacteria</taxon>
        <taxon>Acetobacterales</taxon>
        <taxon>Acetobacteraceae</taxon>
        <taxon>Acetobacter</taxon>
    </lineage>
</organism>
<gene>
    <name evidence="2" type="primary">cutC</name>
    <name evidence="3" type="ORF">AD928_03900</name>
</gene>
<comment type="similarity">
    <text evidence="1 2">Belongs to the CutC family.</text>
</comment>
<dbReference type="SUPFAM" id="SSF110395">
    <property type="entry name" value="CutC-like"/>
    <property type="match status" value="1"/>
</dbReference>
<dbReference type="PANTHER" id="PTHR12598:SF0">
    <property type="entry name" value="COPPER HOMEOSTASIS PROTEIN CUTC HOMOLOG"/>
    <property type="match status" value="1"/>
</dbReference>
<proteinExistence type="inferred from homology"/>
<protein>
    <recommendedName>
        <fullName evidence="2">PF03932 family protein CutC</fullName>
    </recommendedName>
</protein>
<dbReference type="PANTHER" id="PTHR12598">
    <property type="entry name" value="COPPER HOMEOSTASIS PROTEIN CUTC"/>
    <property type="match status" value="1"/>
</dbReference>
<comment type="subcellular location">
    <subcellularLocation>
        <location evidence="2">Cytoplasm</location>
    </subcellularLocation>
</comment>
<dbReference type="HAMAP" id="MF_00795">
    <property type="entry name" value="CutC"/>
    <property type="match status" value="1"/>
</dbReference>
<reference evidence="3 4" key="1">
    <citation type="submission" date="2015-06" db="EMBL/GenBank/DDBJ databases">
        <title>Improved classification and identification of acetic acid bacteria using matrix-assisted laser desorption/ionization time-of-flight mass spectrometry; Gluconobacter nephelii and Gluconobacter uchimurae are later heterotypic synonyms of Gluconobacter japonicus and Gluconobacter oxydans, respectively.</title>
        <authorList>
            <person name="Li L."/>
            <person name="Cleenwerck I."/>
            <person name="De Vuyst L."/>
            <person name="Vandamme P."/>
        </authorList>
    </citation>
    <scope>NUCLEOTIDE SEQUENCE [LARGE SCALE GENOMIC DNA]</scope>
    <source>
        <strain evidence="3 4">LMG 1625</strain>
    </source>
</reference>
<dbReference type="RefSeq" id="WP_062248434.1">
    <property type="nucleotide sequence ID" value="NZ_LHZA01000121.1"/>
</dbReference>
<dbReference type="GO" id="GO:0005507">
    <property type="term" value="F:copper ion binding"/>
    <property type="evidence" value="ECO:0007669"/>
    <property type="project" value="TreeGrafter"/>
</dbReference>
<comment type="caution">
    <text evidence="2">Once thought to be involved in copper homeostasis, experiments in E.coli have shown this is not the case.</text>
</comment>
<evidence type="ECO:0000313" key="4">
    <source>
        <dbReference type="Proteomes" id="UP000075473"/>
    </source>
</evidence>
<name>A0A149QIW2_9PROT</name>
<evidence type="ECO:0000256" key="1">
    <source>
        <dbReference type="ARBA" id="ARBA00007768"/>
    </source>
</evidence>
<accession>A0A149QIW2</accession>
<keyword evidence="2" id="KW-0963">Cytoplasm</keyword>
<evidence type="ECO:0000313" key="3">
    <source>
        <dbReference type="EMBL" id="KXU97251.1"/>
    </source>
</evidence>
<dbReference type="InterPro" id="IPR036822">
    <property type="entry name" value="CutC-like_dom_sf"/>
</dbReference>
<dbReference type="PATRIC" id="fig|178900.5.peg.1107"/>
<dbReference type="EMBL" id="LHZA01000121">
    <property type="protein sequence ID" value="KXU97251.1"/>
    <property type="molecule type" value="Genomic_DNA"/>
</dbReference>
<dbReference type="Pfam" id="PF03932">
    <property type="entry name" value="CutC"/>
    <property type="match status" value="1"/>
</dbReference>
<evidence type="ECO:0000256" key="2">
    <source>
        <dbReference type="HAMAP-Rule" id="MF_00795"/>
    </source>
</evidence>